<dbReference type="InterPro" id="IPR036770">
    <property type="entry name" value="Ankyrin_rpt-contain_sf"/>
</dbReference>
<dbReference type="InterPro" id="IPR052391">
    <property type="entry name" value="E3_Ligase-Neurotoxin"/>
</dbReference>
<dbReference type="InterPro" id="IPR002110">
    <property type="entry name" value="Ankyrin_rpt"/>
</dbReference>
<gene>
    <name evidence="2" type="ORF">Z518_06112</name>
</gene>
<organism evidence="2 3">
    <name type="scientific">Rhinocladiella mackenziei CBS 650.93</name>
    <dbReference type="NCBI Taxonomy" id="1442369"/>
    <lineage>
        <taxon>Eukaryota</taxon>
        <taxon>Fungi</taxon>
        <taxon>Dikarya</taxon>
        <taxon>Ascomycota</taxon>
        <taxon>Pezizomycotina</taxon>
        <taxon>Eurotiomycetes</taxon>
        <taxon>Chaetothyriomycetidae</taxon>
        <taxon>Chaetothyriales</taxon>
        <taxon>Herpotrichiellaceae</taxon>
        <taxon>Rhinocladiella</taxon>
    </lineage>
</organism>
<dbReference type="VEuPathDB" id="FungiDB:Z518_06112"/>
<dbReference type="AlphaFoldDB" id="A0A0D2J847"/>
<dbReference type="Pfam" id="PF12796">
    <property type="entry name" value="Ank_2"/>
    <property type="match status" value="1"/>
</dbReference>
<evidence type="ECO:0000313" key="3">
    <source>
        <dbReference type="Proteomes" id="UP000053617"/>
    </source>
</evidence>
<dbReference type="Pfam" id="PF00023">
    <property type="entry name" value="Ank"/>
    <property type="match status" value="1"/>
</dbReference>
<dbReference type="STRING" id="1442369.A0A0D2J847"/>
<dbReference type="OrthoDB" id="4772757at2759"/>
<dbReference type="Gene3D" id="1.25.40.20">
    <property type="entry name" value="Ankyrin repeat-containing domain"/>
    <property type="match status" value="2"/>
</dbReference>
<feature type="repeat" description="ANK" evidence="1">
    <location>
        <begin position="347"/>
        <end position="373"/>
    </location>
</feature>
<feature type="repeat" description="ANK" evidence="1">
    <location>
        <begin position="202"/>
        <end position="230"/>
    </location>
</feature>
<protein>
    <recommendedName>
        <fullName evidence="4">F-box domain-containing protein</fullName>
    </recommendedName>
</protein>
<dbReference type="PROSITE" id="PS50088">
    <property type="entry name" value="ANK_REPEAT"/>
    <property type="match status" value="2"/>
</dbReference>
<dbReference type="EMBL" id="KN847478">
    <property type="protein sequence ID" value="KIX05240.1"/>
    <property type="molecule type" value="Genomic_DNA"/>
</dbReference>
<dbReference type="GeneID" id="25294183"/>
<keyword evidence="3" id="KW-1185">Reference proteome</keyword>
<keyword evidence="1" id="KW-0040">ANK repeat</keyword>
<dbReference type="PANTHER" id="PTHR24133:SF40">
    <property type="entry name" value="ANKYRIN REPEAT DOMAIN 44"/>
    <property type="match status" value="1"/>
</dbReference>
<evidence type="ECO:0000256" key="1">
    <source>
        <dbReference type="PROSITE-ProRule" id="PRU00023"/>
    </source>
</evidence>
<accession>A0A0D2J847</accession>
<dbReference type="PANTHER" id="PTHR24133">
    <property type="entry name" value="ANKYRIN DOMAIN-CONTAINING"/>
    <property type="match status" value="1"/>
</dbReference>
<name>A0A0D2J847_9EURO</name>
<dbReference type="SUPFAM" id="SSF48403">
    <property type="entry name" value="Ankyrin repeat"/>
    <property type="match status" value="1"/>
</dbReference>
<dbReference type="Proteomes" id="UP000053617">
    <property type="component" value="Unassembled WGS sequence"/>
</dbReference>
<sequence>MVVDKLPLEIFSNVIDRVVTHSTLQEGFRLRTVNRAFNREIQASYFDRETIDFDEEQYCALTYQMGDQHILRYMKGLTGARKPKTVLAANLQQAVEILASTRETEWQNEFHTDYLPALNDTIHLEVEERCCRIKSLVALTVLSFVNVPSFSSVIRLGECRSQMQPLSWAIITAILLNSRATVEALLKLQTDVRARLWLLADPVYIAAREKNYELVRLLLDNNADVNLGALCYFPKVPLMGFRTILEFACSEGDITMVDLITDGKYCLQSCSEPFESAINITVLQMVDHPSKADDYLSILRILFKNARKDDAEEMRPFILRLGITYGIKELVQMSIDHGLGVNDRTPYSPTPLYQAADSGRAEITGMLLDQGAEQSRELDHDAVQAASLKGHVDVLRLLLTRATSINDYGHPLLAGHLVVFYERHNECVFLELLKCVCEHGFDLNAARFGTRAMSLAFSYQHRTVQDYLHGKGIPLKTGPAESSNPKPAP</sequence>
<dbReference type="PROSITE" id="PS50297">
    <property type="entry name" value="ANK_REP_REGION"/>
    <property type="match status" value="2"/>
</dbReference>
<dbReference type="RefSeq" id="XP_013272376.1">
    <property type="nucleotide sequence ID" value="XM_013416922.1"/>
</dbReference>
<evidence type="ECO:0008006" key="4">
    <source>
        <dbReference type="Google" id="ProtNLM"/>
    </source>
</evidence>
<dbReference type="SMART" id="SM00248">
    <property type="entry name" value="ANK"/>
    <property type="match status" value="5"/>
</dbReference>
<reference evidence="2 3" key="1">
    <citation type="submission" date="2015-01" db="EMBL/GenBank/DDBJ databases">
        <title>The Genome Sequence of Rhinocladiella mackenzie CBS 650.93.</title>
        <authorList>
            <consortium name="The Broad Institute Genomics Platform"/>
            <person name="Cuomo C."/>
            <person name="de Hoog S."/>
            <person name="Gorbushina A."/>
            <person name="Stielow B."/>
            <person name="Teixiera M."/>
            <person name="Abouelleil A."/>
            <person name="Chapman S.B."/>
            <person name="Priest M."/>
            <person name="Young S.K."/>
            <person name="Wortman J."/>
            <person name="Nusbaum C."/>
            <person name="Birren B."/>
        </authorList>
    </citation>
    <scope>NUCLEOTIDE SEQUENCE [LARGE SCALE GENOMIC DNA]</scope>
    <source>
        <strain evidence="2 3">CBS 650.93</strain>
    </source>
</reference>
<dbReference type="HOGENOM" id="CLU_560196_0_0_1"/>
<evidence type="ECO:0000313" key="2">
    <source>
        <dbReference type="EMBL" id="KIX05240.1"/>
    </source>
</evidence>
<proteinExistence type="predicted"/>